<dbReference type="AlphaFoldDB" id="X1LEK0"/>
<sequence length="142" mass="16760">MGIGRKNIFKSESTEYETPKEIFEPLQKEFDLRLDVCATKENAKCELFFTKEEDALSKDWNENFWMNPPFSRNLKKWVQKAYEESEKGVTGVLLLPVGSNTLWWHKYIIDTKAEVRFLKGEIKFSNQKRGLWLPFAIIIYEG</sequence>
<dbReference type="InterPro" id="IPR008593">
    <property type="entry name" value="Dam_MeTrfase"/>
</dbReference>
<dbReference type="EMBL" id="BARV01005761">
    <property type="protein sequence ID" value="GAI17513.1"/>
    <property type="molecule type" value="Genomic_DNA"/>
</dbReference>
<dbReference type="GO" id="GO:0009307">
    <property type="term" value="P:DNA restriction-modification system"/>
    <property type="evidence" value="ECO:0007669"/>
    <property type="project" value="InterPro"/>
</dbReference>
<protein>
    <recommendedName>
        <fullName evidence="2">DNA N-6-adenine-methyltransferase (Dam)</fullName>
    </recommendedName>
</protein>
<proteinExistence type="predicted"/>
<dbReference type="GO" id="GO:0009007">
    <property type="term" value="F:site-specific DNA-methyltransferase (adenine-specific) activity"/>
    <property type="evidence" value="ECO:0007669"/>
    <property type="project" value="InterPro"/>
</dbReference>
<dbReference type="GO" id="GO:0003677">
    <property type="term" value="F:DNA binding"/>
    <property type="evidence" value="ECO:0007669"/>
    <property type="project" value="InterPro"/>
</dbReference>
<comment type="caution">
    <text evidence="1">The sequence shown here is derived from an EMBL/GenBank/DDBJ whole genome shotgun (WGS) entry which is preliminary data.</text>
</comment>
<evidence type="ECO:0000313" key="1">
    <source>
        <dbReference type="EMBL" id="GAI17513.1"/>
    </source>
</evidence>
<gene>
    <name evidence="1" type="ORF">S06H3_11696</name>
</gene>
<name>X1LEK0_9ZZZZ</name>
<organism evidence="1">
    <name type="scientific">marine sediment metagenome</name>
    <dbReference type="NCBI Taxonomy" id="412755"/>
    <lineage>
        <taxon>unclassified sequences</taxon>
        <taxon>metagenomes</taxon>
        <taxon>ecological metagenomes</taxon>
    </lineage>
</organism>
<accession>X1LEK0</accession>
<dbReference type="Pfam" id="PF05869">
    <property type="entry name" value="Dam"/>
    <property type="match status" value="1"/>
</dbReference>
<evidence type="ECO:0008006" key="2">
    <source>
        <dbReference type="Google" id="ProtNLM"/>
    </source>
</evidence>
<reference evidence="1" key="1">
    <citation type="journal article" date="2014" name="Front. Microbiol.">
        <title>High frequency of phylogenetically diverse reductive dehalogenase-homologous genes in deep subseafloor sedimentary metagenomes.</title>
        <authorList>
            <person name="Kawai M."/>
            <person name="Futagami T."/>
            <person name="Toyoda A."/>
            <person name="Takaki Y."/>
            <person name="Nishi S."/>
            <person name="Hori S."/>
            <person name="Arai W."/>
            <person name="Tsubouchi T."/>
            <person name="Morono Y."/>
            <person name="Uchiyama I."/>
            <person name="Ito T."/>
            <person name="Fujiyama A."/>
            <person name="Inagaki F."/>
            <person name="Takami H."/>
        </authorList>
    </citation>
    <scope>NUCLEOTIDE SEQUENCE</scope>
    <source>
        <strain evidence="1">Expedition CK06-06</strain>
    </source>
</reference>